<evidence type="ECO:0000313" key="10">
    <source>
        <dbReference type="EMBL" id="KNC86038.1"/>
    </source>
</evidence>
<dbReference type="RefSeq" id="XP_014159940.1">
    <property type="nucleotide sequence ID" value="XM_014304465.1"/>
</dbReference>
<evidence type="ECO:0000256" key="3">
    <source>
        <dbReference type="ARBA" id="ARBA00018242"/>
    </source>
</evidence>
<feature type="compositionally biased region" description="Basic and acidic residues" evidence="8">
    <location>
        <begin position="9"/>
        <end position="22"/>
    </location>
</feature>
<evidence type="ECO:0000259" key="9">
    <source>
        <dbReference type="SMART" id="SM00500"/>
    </source>
</evidence>
<accession>A0A0L0GCS7</accession>
<feature type="domain" description="Pre-mRNA processing factor 4 (PRP4)-like" evidence="9">
    <location>
        <begin position="125"/>
        <end position="175"/>
    </location>
</feature>
<dbReference type="eggNOG" id="KOG2808">
    <property type="taxonomic scope" value="Eukaryota"/>
</dbReference>
<dbReference type="GO" id="GO:0046540">
    <property type="term" value="C:U4/U6 x U5 tri-snRNP complex"/>
    <property type="evidence" value="ECO:0007669"/>
    <property type="project" value="TreeGrafter"/>
</dbReference>
<dbReference type="Gene3D" id="1.20.940.10">
    <property type="entry name" value="Functional domain of the splicing factor Prp18"/>
    <property type="match status" value="1"/>
</dbReference>
<dbReference type="InterPro" id="IPR036285">
    <property type="entry name" value="PRP4-like_sf"/>
</dbReference>
<proteinExistence type="inferred from homology"/>
<gene>
    <name evidence="10" type="ORF">SARC_01797</name>
</gene>
<dbReference type="SUPFAM" id="SSF47938">
    <property type="entry name" value="Functional domain of the splicing factor Prp18"/>
    <property type="match status" value="1"/>
</dbReference>
<dbReference type="GeneID" id="25902301"/>
<dbReference type="Pfam" id="PF08799">
    <property type="entry name" value="PRP4"/>
    <property type="match status" value="1"/>
</dbReference>
<evidence type="ECO:0000256" key="7">
    <source>
        <dbReference type="ARBA" id="ARBA00023242"/>
    </source>
</evidence>
<dbReference type="GO" id="GO:0071021">
    <property type="term" value="C:U2-type post-spliceosomal complex"/>
    <property type="evidence" value="ECO:0007669"/>
    <property type="project" value="TreeGrafter"/>
</dbReference>
<evidence type="ECO:0000256" key="2">
    <source>
        <dbReference type="ARBA" id="ARBA00008137"/>
    </source>
</evidence>
<evidence type="ECO:0000313" key="11">
    <source>
        <dbReference type="Proteomes" id="UP000054560"/>
    </source>
</evidence>
<keyword evidence="7" id="KW-0539">Nucleus</keyword>
<feature type="region of interest" description="Disordered" evidence="8">
    <location>
        <begin position="1"/>
        <end position="48"/>
    </location>
</feature>
<evidence type="ECO:0000256" key="5">
    <source>
        <dbReference type="ARBA" id="ARBA00022728"/>
    </source>
</evidence>
<organism evidence="10 11">
    <name type="scientific">Sphaeroforma arctica JP610</name>
    <dbReference type="NCBI Taxonomy" id="667725"/>
    <lineage>
        <taxon>Eukaryota</taxon>
        <taxon>Ichthyosporea</taxon>
        <taxon>Ichthyophonida</taxon>
        <taxon>Sphaeroforma</taxon>
    </lineage>
</organism>
<dbReference type="PANTHER" id="PTHR13007:SF19">
    <property type="entry name" value="PRE-MRNA-SPLICING FACTOR 18"/>
    <property type="match status" value="1"/>
</dbReference>
<dbReference type="AlphaFoldDB" id="A0A0L0GCS7"/>
<dbReference type="PANTHER" id="PTHR13007">
    <property type="entry name" value="PRE-MRNA SPLICING FACTOR-RELATED"/>
    <property type="match status" value="1"/>
</dbReference>
<feature type="compositionally biased region" description="Basic and acidic residues" evidence="8">
    <location>
        <begin position="193"/>
        <end position="210"/>
    </location>
</feature>
<dbReference type="Proteomes" id="UP000054560">
    <property type="component" value="Unassembled WGS sequence"/>
</dbReference>
<dbReference type="SMART" id="SM00500">
    <property type="entry name" value="SFM"/>
    <property type="match status" value="1"/>
</dbReference>
<evidence type="ECO:0000256" key="1">
    <source>
        <dbReference type="ARBA" id="ARBA00004123"/>
    </source>
</evidence>
<dbReference type="SUPFAM" id="SSF158230">
    <property type="entry name" value="PRP4-like"/>
    <property type="match status" value="1"/>
</dbReference>
<dbReference type="Gene3D" id="4.10.280.110">
    <property type="entry name" value="Pre-mRNA processing factor 4 domain"/>
    <property type="match status" value="1"/>
</dbReference>
<dbReference type="GO" id="GO:0000350">
    <property type="term" value="P:generation of catalytic spliceosome for second transesterification step"/>
    <property type="evidence" value="ECO:0007669"/>
    <property type="project" value="TreeGrafter"/>
</dbReference>
<sequence length="399" mass="45514">MDFASVMKAELEAQKQKVEKNKSTGKSWMKKSELKANEANERKRKKEAAQIAAAEELLHNKKAKVTEDGTAAPIAGENKGTHTPSISTGTLVTKTGLPLVAAENEVAAKVGGLGEEDKKRSGLNMAPKEVVRQLRDRNEPIRLFGETDTMRMHRLEYLKTHEAVVDEGMRNDFMEAIDRVNEKYLQSFLLEKQQSDEQKESERKRRAEERGMIEDVTKKQIDSLYKVLVAGKATPQDSATFCLRYVQYLLMKWEDDLENKDINDKRTAIGRKESAIYSQTCSYIEPMQAQLKKNSLGEDIMPLLTEVFKSIYEREYIYAADMYLRLAIGNAAWPIGVTQVGIHSRTGREKIFSQHVAHVLNDEEQRKYIQALKRLMTYAQKRFPADPSKCLEFNGLRND</sequence>
<name>A0A0L0GCS7_9EUKA</name>
<dbReference type="InterPro" id="IPR039979">
    <property type="entry name" value="PRPF18"/>
</dbReference>
<keyword evidence="4" id="KW-0507">mRNA processing</keyword>
<dbReference type="STRING" id="667725.A0A0L0GCS7"/>
<feature type="compositionally biased region" description="Basic and acidic residues" evidence="8">
    <location>
        <begin position="30"/>
        <end position="41"/>
    </location>
</feature>
<evidence type="ECO:0000256" key="6">
    <source>
        <dbReference type="ARBA" id="ARBA00023187"/>
    </source>
</evidence>
<keyword evidence="5" id="KW-0747">Spliceosome</keyword>
<protein>
    <recommendedName>
        <fullName evidence="3">Pre-mRNA-splicing factor 18</fullName>
    </recommendedName>
</protein>
<dbReference type="EMBL" id="KQ241671">
    <property type="protein sequence ID" value="KNC86038.1"/>
    <property type="molecule type" value="Genomic_DNA"/>
</dbReference>
<comment type="similarity">
    <text evidence="2">Belongs to the PRP18 family.</text>
</comment>
<dbReference type="Pfam" id="PF02840">
    <property type="entry name" value="Prp18"/>
    <property type="match status" value="1"/>
</dbReference>
<keyword evidence="6" id="KW-0508">mRNA splicing</keyword>
<dbReference type="InterPro" id="IPR014906">
    <property type="entry name" value="PRP4-like"/>
</dbReference>
<evidence type="ECO:0000256" key="8">
    <source>
        <dbReference type="SAM" id="MobiDB-lite"/>
    </source>
</evidence>
<reference evidence="10 11" key="1">
    <citation type="submission" date="2011-02" db="EMBL/GenBank/DDBJ databases">
        <title>The Genome Sequence of Sphaeroforma arctica JP610.</title>
        <authorList>
            <consortium name="The Broad Institute Genome Sequencing Platform"/>
            <person name="Russ C."/>
            <person name="Cuomo C."/>
            <person name="Young S.K."/>
            <person name="Zeng Q."/>
            <person name="Gargeya S."/>
            <person name="Alvarado L."/>
            <person name="Berlin A."/>
            <person name="Chapman S.B."/>
            <person name="Chen Z."/>
            <person name="Freedman E."/>
            <person name="Gellesch M."/>
            <person name="Goldberg J."/>
            <person name="Griggs A."/>
            <person name="Gujja S."/>
            <person name="Heilman E."/>
            <person name="Heiman D."/>
            <person name="Howarth C."/>
            <person name="Mehta T."/>
            <person name="Neiman D."/>
            <person name="Pearson M."/>
            <person name="Roberts A."/>
            <person name="Saif S."/>
            <person name="Shea T."/>
            <person name="Shenoy N."/>
            <person name="Sisk P."/>
            <person name="Stolte C."/>
            <person name="Sykes S."/>
            <person name="White J."/>
            <person name="Yandava C."/>
            <person name="Burger G."/>
            <person name="Gray M.W."/>
            <person name="Holland P.W.H."/>
            <person name="King N."/>
            <person name="Lang F.B.F."/>
            <person name="Roger A.J."/>
            <person name="Ruiz-Trillo I."/>
            <person name="Haas B."/>
            <person name="Nusbaum C."/>
            <person name="Birren B."/>
        </authorList>
    </citation>
    <scope>NUCLEOTIDE SEQUENCE [LARGE SCALE GENOMIC DNA]</scope>
    <source>
        <strain evidence="10 11">JP610</strain>
    </source>
</reference>
<feature type="region of interest" description="Disordered" evidence="8">
    <location>
        <begin position="191"/>
        <end position="210"/>
    </location>
</feature>
<evidence type="ECO:0000256" key="4">
    <source>
        <dbReference type="ARBA" id="ARBA00022664"/>
    </source>
</evidence>
<keyword evidence="11" id="KW-1185">Reference proteome</keyword>
<dbReference type="OrthoDB" id="10261918at2759"/>
<dbReference type="GO" id="GO:0005682">
    <property type="term" value="C:U5 snRNP"/>
    <property type="evidence" value="ECO:0007669"/>
    <property type="project" value="TreeGrafter"/>
</dbReference>
<comment type="subcellular location">
    <subcellularLocation>
        <location evidence="1">Nucleus</location>
    </subcellularLocation>
</comment>
<dbReference type="InterPro" id="IPR004098">
    <property type="entry name" value="Prp18"/>
</dbReference>